<feature type="domain" description="Fork-head" evidence="9">
    <location>
        <begin position="239"/>
        <end position="336"/>
    </location>
</feature>
<dbReference type="InterPro" id="IPR036390">
    <property type="entry name" value="WH_DNA-bd_sf"/>
</dbReference>
<dbReference type="InterPro" id="IPR049624">
    <property type="entry name" value="FOXN1_4"/>
</dbReference>
<dbReference type="FunFam" id="1.10.10.10:FF:000122">
    <property type="entry name" value="Forkhead box protein N1"/>
    <property type="match status" value="1"/>
</dbReference>
<dbReference type="PANTHER" id="PTHR46721:SF3">
    <property type="entry name" value="FORKHEAD BOX N1"/>
    <property type="match status" value="1"/>
</dbReference>
<dbReference type="Gene3D" id="1.10.10.10">
    <property type="entry name" value="Winged helix-like DNA-binding domain superfamily/Winged helix DNA-binding domain"/>
    <property type="match status" value="1"/>
</dbReference>
<dbReference type="GO" id="GO:0005634">
    <property type="term" value="C:nucleus"/>
    <property type="evidence" value="ECO:0007669"/>
    <property type="project" value="UniProtKB-SubCell"/>
</dbReference>
<keyword evidence="11" id="KW-1185">Reference proteome</keyword>
<keyword evidence="6 7" id="KW-0539">Nucleus</keyword>
<evidence type="ECO:0000313" key="10">
    <source>
        <dbReference type="EMBL" id="CAG9862195.1"/>
    </source>
</evidence>
<dbReference type="EMBL" id="OU900098">
    <property type="protein sequence ID" value="CAG9862195.1"/>
    <property type="molecule type" value="Genomic_DNA"/>
</dbReference>
<dbReference type="OrthoDB" id="10070006at2759"/>
<evidence type="ECO:0000256" key="6">
    <source>
        <dbReference type="ARBA" id="ARBA00023242"/>
    </source>
</evidence>
<dbReference type="PANTHER" id="PTHR46721">
    <property type="entry name" value="FORKHEAD BOX PROTEIN N1"/>
    <property type="match status" value="1"/>
</dbReference>
<dbReference type="SMART" id="SM00339">
    <property type="entry name" value="FH"/>
    <property type="match status" value="1"/>
</dbReference>
<dbReference type="Pfam" id="PF00250">
    <property type="entry name" value="Forkhead"/>
    <property type="match status" value="1"/>
</dbReference>
<protein>
    <recommendedName>
        <fullName evidence="9">Fork-head domain-containing protein</fullName>
    </recommendedName>
</protein>
<sequence>MSFLELILIEFVFGMIRKIEFAKMSTAMDIFLSATDSLSFPDILDIDIKSEIDTLAGAPNDFSGFNFNDMPPLEMDDVHDIRWFNSNSNHSNLDFGEDGPAMVNPNAVMPVMSLAQSIRSPSPTLKESHLTFSPATIKIGAFKAEKSVVKKDLSSKLSEAIERKPIIKTVTKVTPVLAKSVVKTITKTPAILTFRNAINKSINVTPVSNIAALRTVASSTINRKLVNRAIYDDERAFPKPAYSYSCLIAMALKNSRSGSLPVSEIYNFMCRHFPYFKTAPNGWKNSVRHNLSLNKCFEKIEKPAMNGVQRKGCLWAMNPAKISKMDEEVQKWSRKDPQAIKKAMVYPEHLEALERGEMKFSCSYDEGDNFGDSCGSAEEQSEEGSDFEQEIEEAPVVVNSQYEYIQVKEEDTSDLDIEASDGAYEELEDDQELLRVEMALAQKELLAYERTVNNKRRRTFILQH</sequence>
<feature type="coiled-coil region" evidence="8">
    <location>
        <begin position="424"/>
        <end position="458"/>
    </location>
</feature>
<name>A0A9N9XU83_PHYSR</name>
<dbReference type="GO" id="GO:0000981">
    <property type="term" value="F:DNA-binding transcription factor activity, RNA polymerase II-specific"/>
    <property type="evidence" value="ECO:0007669"/>
    <property type="project" value="TreeGrafter"/>
</dbReference>
<dbReference type="SUPFAM" id="SSF46785">
    <property type="entry name" value="Winged helix' DNA-binding domain"/>
    <property type="match status" value="1"/>
</dbReference>
<comment type="subcellular location">
    <subcellularLocation>
        <location evidence="1 7">Nucleus</location>
    </subcellularLocation>
</comment>
<evidence type="ECO:0000256" key="2">
    <source>
        <dbReference type="ARBA" id="ARBA00022473"/>
    </source>
</evidence>
<keyword evidence="8" id="KW-0175">Coiled coil</keyword>
<evidence type="ECO:0000313" key="11">
    <source>
        <dbReference type="Proteomes" id="UP001153712"/>
    </source>
</evidence>
<dbReference type="InterPro" id="IPR030456">
    <property type="entry name" value="TF_fork_head_CS_2"/>
</dbReference>
<gene>
    <name evidence="10" type="ORF">PHYEVI_LOCUS8515</name>
</gene>
<dbReference type="AlphaFoldDB" id="A0A9N9XU83"/>
<dbReference type="InterPro" id="IPR001766">
    <property type="entry name" value="Fork_head_dom"/>
</dbReference>
<evidence type="ECO:0000259" key="9">
    <source>
        <dbReference type="PROSITE" id="PS50039"/>
    </source>
</evidence>
<evidence type="ECO:0000256" key="3">
    <source>
        <dbReference type="ARBA" id="ARBA00023015"/>
    </source>
</evidence>
<evidence type="ECO:0000256" key="5">
    <source>
        <dbReference type="ARBA" id="ARBA00023163"/>
    </source>
</evidence>
<keyword evidence="4 7" id="KW-0238">DNA-binding</keyword>
<keyword evidence="5" id="KW-0804">Transcription</keyword>
<dbReference type="PROSITE" id="PS50039">
    <property type="entry name" value="FORK_HEAD_3"/>
    <property type="match status" value="1"/>
</dbReference>
<dbReference type="GO" id="GO:0000976">
    <property type="term" value="F:transcription cis-regulatory region binding"/>
    <property type="evidence" value="ECO:0007669"/>
    <property type="project" value="TreeGrafter"/>
</dbReference>
<evidence type="ECO:0000256" key="8">
    <source>
        <dbReference type="SAM" id="Coils"/>
    </source>
</evidence>
<evidence type="ECO:0000256" key="1">
    <source>
        <dbReference type="ARBA" id="ARBA00004123"/>
    </source>
</evidence>
<dbReference type="InterPro" id="IPR036388">
    <property type="entry name" value="WH-like_DNA-bd_sf"/>
</dbReference>
<evidence type="ECO:0000256" key="7">
    <source>
        <dbReference type="PROSITE-ProRule" id="PRU00089"/>
    </source>
</evidence>
<keyword evidence="2" id="KW-0217">Developmental protein</keyword>
<evidence type="ECO:0000256" key="4">
    <source>
        <dbReference type="ARBA" id="ARBA00023125"/>
    </source>
</evidence>
<dbReference type="CDD" id="cd20030">
    <property type="entry name" value="FH_FOXN1-like"/>
    <property type="match status" value="1"/>
</dbReference>
<dbReference type="PRINTS" id="PR00053">
    <property type="entry name" value="FORKHEAD"/>
</dbReference>
<dbReference type="Proteomes" id="UP001153712">
    <property type="component" value="Chromosome 5"/>
</dbReference>
<proteinExistence type="predicted"/>
<accession>A0A9N9XU83</accession>
<dbReference type="PROSITE" id="PS00658">
    <property type="entry name" value="FORK_HEAD_2"/>
    <property type="match status" value="1"/>
</dbReference>
<organism evidence="10 11">
    <name type="scientific">Phyllotreta striolata</name>
    <name type="common">Striped flea beetle</name>
    <name type="synonym">Crioceris striolata</name>
    <dbReference type="NCBI Taxonomy" id="444603"/>
    <lineage>
        <taxon>Eukaryota</taxon>
        <taxon>Metazoa</taxon>
        <taxon>Ecdysozoa</taxon>
        <taxon>Arthropoda</taxon>
        <taxon>Hexapoda</taxon>
        <taxon>Insecta</taxon>
        <taxon>Pterygota</taxon>
        <taxon>Neoptera</taxon>
        <taxon>Endopterygota</taxon>
        <taxon>Coleoptera</taxon>
        <taxon>Polyphaga</taxon>
        <taxon>Cucujiformia</taxon>
        <taxon>Chrysomeloidea</taxon>
        <taxon>Chrysomelidae</taxon>
        <taxon>Galerucinae</taxon>
        <taxon>Alticini</taxon>
        <taxon>Phyllotreta</taxon>
    </lineage>
</organism>
<keyword evidence="3" id="KW-0805">Transcription regulation</keyword>
<feature type="DNA-binding region" description="Fork-head" evidence="7">
    <location>
        <begin position="239"/>
        <end position="336"/>
    </location>
</feature>
<reference evidence="10" key="1">
    <citation type="submission" date="2022-01" db="EMBL/GenBank/DDBJ databases">
        <authorList>
            <person name="King R."/>
        </authorList>
    </citation>
    <scope>NUCLEOTIDE SEQUENCE</scope>
</reference>